<gene>
    <name evidence="2" type="ORF">GCM10022286_10660</name>
</gene>
<dbReference type="InterPro" id="IPR000994">
    <property type="entry name" value="Pept_M24"/>
</dbReference>
<comment type="caution">
    <text evidence="2">The sequence shown here is derived from an EMBL/GenBank/DDBJ whole genome shotgun (WGS) entry which is preliminary data.</text>
</comment>
<evidence type="ECO:0000313" key="2">
    <source>
        <dbReference type="EMBL" id="GAA4158170.1"/>
    </source>
</evidence>
<dbReference type="SUPFAM" id="SSF53092">
    <property type="entry name" value="Creatinase/prolidase N-terminal domain"/>
    <property type="match status" value="1"/>
</dbReference>
<dbReference type="PANTHER" id="PTHR46112">
    <property type="entry name" value="AMINOPEPTIDASE"/>
    <property type="match status" value="1"/>
</dbReference>
<keyword evidence="3" id="KW-1185">Reference proteome</keyword>
<evidence type="ECO:0000259" key="1">
    <source>
        <dbReference type="Pfam" id="PF00557"/>
    </source>
</evidence>
<dbReference type="InterPro" id="IPR050659">
    <property type="entry name" value="Peptidase_M24B"/>
</dbReference>
<feature type="domain" description="Peptidase M24" evidence="1">
    <location>
        <begin position="129"/>
        <end position="315"/>
    </location>
</feature>
<dbReference type="SUPFAM" id="SSF55920">
    <property type="entry name" value="Creatinase/aminopeptidase"/>
    <property type="match status" value="1"/>
</dbReference>
<proteinExistence type="predicted"/>
<dbReference type="EMBL" id="BAABBV010000001">
    <property type="protein sequence ID" value="GAA4158170.1"/>
    <property type="molecule type" value="Genomic_DNA"/>
</dbReference>
<sequence>MTSELAVKVDRVREVLLARDLSAVILTSKESLAWLLGGARVTVPTNGDPVLSARVTEHELTLYVYANEVDRLREEELYPLGELDIRSHPWHEPLPGVAPMEGAAPEASIAAELRAARAGLLPVELERYRTLGHDVAAAVTAVASELRPTDSERHAAAALAHAIVETGAEPIVLLAAGRERLQLRHPLPTNGHLGSRAMLVVGARRNGLIANLTRFVGDAADGDSDERLLAVEADAFAATRVGRKLSKVLADIAASYPAHGFDDDEWLRHHQGGPTGYAGRDPRATPAASDRVVDGQAFAWNPSAPGTKVEDTVLVAAGEIEVLTVDPAWPTADVGGIRRPIARAYS</sequence>
<dbReference type="InterPro" id="IPR036005">
    <property type="entry name" value="Creatinase/aminopeptidase-like"/>
</dbReference>
<dbReference type="RefSeq" id="WP_344790713.1">
    <property type="nucleotide sequence ID" value="NZ_BAABBV010000001.1"/>
</dbReference>
<reference evidence="2" key="2">
    <citation type="submission" date="2023-12" db="EMBL/GenBank/DDBJ databases">
        <authorList>
            <person name="Sun Q."/>
            <person name="Inoue M."/>
        </authorList>
    </citation>
    <scope>NUCLEOTIDE SEQUENCE</scope>
    <source>
        <strain evidence="2">JCM 17590</strain>
    </source>
</reference>
<dbReference type="InterPro" id="IPR029149">
    <property type="entry name" value="Creatin/AminoP/Spt16_N"/>
</dbReference>
<evidence type="ECO:0000313" key="3">
    <source>
        <dbReference type="Proteomes" id="UP001415169"/>
    </source>
</evidence>
<dbReference type="Proteomes" id="UP001415169">
    <property type="component" value="Unassembled WGS sequence"/>
</dbReference>
<protein>
    <submittedName>
        <fullName evidence="2">M24 family metallopeptidase</fullName>
    </submittedName>
</protein>
<dbReference type="Gene3D" id="3.90.230.10">
    <property type="entry name" value="Creatinase/methionine aminopeptidase superfamily"/>
    <property type="match status" value="1"/>
</dbReference>
<organism evidence="2 3">
    <name type="scientific">Gryllotalpicola daejeonensis</name>
    <dbReference type="NCBI Taxonomy" id="993087"/>
    <lineage>
        <taxon>Bacteria</taxon>
        <taxon>Bacillati</taxon>
        <taxon>Actinomycetota</taxon>
        <taxon>Actinomycetes</taxon>
        <taxon>Micrococcales</taxon>
        <taxon>Microbacteriaceae</taxon>
        <taxon>Gryllotalpicola</taxon>
    </lineage>
</organism>
<dbReference type="Pfam" id="PF00557">
    <property type="entry name" value="Peptidase_M24"/>
    <property type="match status" value="1"/>
</dbReference>
<dbReference type="PANTHER" id="PTHR46112:SF2">
    <property type="entry name" value="XAA-PRO AMINOPEPTIDASE P-RELATED"/>
    <property type="match status" value="1"/>
</dbReference>
<name>A0ABP7ZI08_9MICO</name>
<reference evidence="2" key="1">
    <citation type="journal article" date="2014" name="Int. J. Syst. Evol. Microbiol.">
        <title>Complete genome of a new Firmicutes species belonging to the dominant human colonic microbiota ('Ruminococcus bicirculans') reveals two chromosomes and a selective capacity to utilize plant glucans.</title>
        <authorList>
            <consortium name="NISC Comparative Sequencing Program"/>
            <person name="Wegmann U."/>
            <person name="Louis P."/>
            <person name="Goesmann A."/>
            <person name="Henrissat B."/>
            <person name="Duncan S.H."/>
            <person name="Flint H.J."/>
        </authorList>
    </citation>
    <scope>NUCLEOTIDE SEQUENCE</scope>
    <source>
        <strain evidence="2">JCM 17590</strain>
    </source>
</reference>
<accession>A0ABP7ZI08</accession>